<dbReference type="AlphaFoldDB" id="A0AAU9D5Y3"/>
<protein>
    <submittedName>
        <fullName evidence="2">Uncharacterized protein</fullName>
    </submittedName>
</protein>
<keyword evidence="3" id="KW-1185">Reference proteome</keyword>
<keyword evidence="1" id="KW-0812">Transmembrane</keyword>
<dbReference type="EMBL" id="AP027059">
    <property type="protein sequence ID" value="BDU51379.1"/>
    <property type="molecule type" value="Genomic_DNA"/>
</dbReference>
<proteinExistence type="predicted"/>
<gene>
    <name evidence="2" type="ORF">HLVA_19480</name>
</gene>
<reference evidence="2 3" key="1">
    <citation type="submission" date="2022-11" db="EMBL/GenBank/DDBJ databases">
        <title>Haliovirga abyssi gen. nov., sp. nov., a mesophilic fermentative bacterium isolated from the Iheya North hydrothermal field and the proposal of Haliovirgaceae fam. nov.</title>
        <authorList>
            <person name="Miyazaki U."/>
            <person name="Tame A."/>
            <person name="Miyazaki J."/>
            <person name="Takai K."/>
            <person name="Sawayama S."/>
            <person name="Kitajima M."/>
            <person name="Okamoto A."/>
            <person name="Nakagawa S."/>
        </authorList>
    </citation>
    <scope>NUCLEOTIDE SEQUENCE [LARGE SCALE GENOMIC DNA]</scope>
    <source>
        <strain evidence="2 3">IC12</strain>
    </source>
</reference>
<name>A0AAU9D5Y3_9FUSO</name>
<feature type="transmembrane region" description="Helical" evidence="1">
    <location>
        <begin position="12"/>
        <end position="30"/>
    </location>
</feature>
<dbReference type="KEGG" id="haby:HLVA_19480"/>
<keyword evidence="1" id="KW-0472">Membrane</keyword>
<organism evidence="2 3">
    <name type="scientific">Haliovirga abyssi</name>
    <dbReference type="NCBI Taxonomy" id="2996794"/>
    <lineage>
        <taxon>Bacteria</taxon>
        <taxon>Fusobacteriati</taxon>
        <taxon>Fusobacteriota</taxon>
        <taxon>Fusobacteriia</taxon>
        <taxon>Fusobacteriales</taxon>
        <taxon>Haliovirgaceae</taxon>
        <taxon>Haliovirga</taxon>
    </lineage>
</organism>
<dbReference type="RefSeq" id="WP_307904269.1">
    <property type="nucleotide sequence ID" value="NZ_AP027059.1"/>
</dbReference>
<evidence type="ECO:0000256" key="1">
    <source>
        <dbReference type="SAM" id="Phobius"/>
    </source>
</evidence>
<evidence type="ECO:0000313" key="3">
    <source>
        <dbReference type="Proteomes" id="UP001321582"/>
    </source>
</evidence>
<accession>A0AAU9D5Y3</accession>
<keyword evidence="1" id="KW-1133">Transmembrane helix</keyword>
<evidence type="ECO:0000313" key="2">
    <source>
        <dbReference type="EMBL" id="BDU51379.1"/>
    </source>
</evidence>
<sequence length="364" mass="43242">MEKELKEKLPRIIIFIILILLIPVLKPMIFGHGVKEIRTKMEQELKKDYGEDFIVENIGTRSANGEKFYQAEIYPKSIIGTNKEYDSYYHARASVDILPFGRLGGVGDNYGVIKMNDEAENYLLLKSKKIFGNKIRIKSRVKYSEKKGDGYLQYLECGFQEKMKAVKEDPKNKRLELTLYIYIFDRIDTEKEKEERRKEIYKYIQYLKKEGLFKYLEMGVIFIDERVLAPDYYDYTYEIKHGKKVALTVDGEKVYMPPMKLRKEMSVKLEDEVKKMSDDELIKRMNRISKSELSYKGIRKYNSQYQAWIYSVDMLKANYGTSYEKYKIKKTLKRFYFNLLSNVKLSRSLRYVYINNIKGDDSNE</sequence>
<dbReference type="Proteomes" id="UP001321582">
    <property type="component" value="Chromosome"/>
</dbReference>